<dbReference type="PRINTS" id="PR00344">
    <property type="entry name" value="BCTRLSENSOR"/>
</dbReference>
<dbReference type="EMBL" id="CP053085">
    <property type="protein sequence ID" value="QJR37453.1"/>
    <property type="molecule type" value="Genomic_DNA"/>
</dbReference>
<dbReference type="PANTHER" id="PTHR45569">
    <property type="entry name" value="SENSOR PROTEIN KDPD"/>
    <property type="match status" value="1"/>
</dbReference>
<dbReference type="InterPro" id="IPR004358">
    <property type="entry name" value="Sig_transdc_His_kin-like_C"/>
</dbReference>
<evidence type="ECO:0000313" key="15">
    <source>
        <dbReference type="EMBL" id="QJR37453.1"/>
    </source>
</evidence>
<proteinExistence type="predicted"/>
<evidence type="ECO:0000256" key="11">
    <source>
        <dbReference type="ARBA" id="ARBA00023012"/>
    </source>
</evidence>
<feature type="transmembrane region" description="Helical" evidence="13">
    <location>
        <begin position="54"/>
        <end position="74"/>
    </location>
</feature>
<keyword evidence="16" id="KW-1185">Reference proteome</keyword>
<dbReference type="InterPro" id="IPR036890">
    <property type="entry name" value="HATPase_C_sf"/>
</dbReference>
<keyword evidence="5" id="KW-0808">Transferase</keyword>
<evidence type="ECO:0000256" key="1">
    <source>
        <dbReference type="ARBA" id="ARBA00000085"/>
    </source>
</evidence>
<sequence>MPSTVRAWVTWLGLYAVVTLFFIRLDELPELRTSHGVLVYLLLIIGASRQGGRWLSLAMVALGYIAVDVLFVPPRFGFGTERHLDVLILIGFLITGVMISQLFAGLQRAVRVANERSEEVARLSDARVQLEREVSAARVLRDADRLKNALLLSLSHDLRSPVATLALLSDPESAFTPEAAMPRVRDQAERLGEFIQTLQRFANSGAGSPLEMARHEADALVQTALRSSEALLVSRDVRVTLSADGPFAVRCDFTLALQVLGNLLQNAARYSPPGTPIEVTVRPGTHLTEIVVADRGPGLNDADVERIFAPLNRRASPLDPQQERMGVGLSIARTFARAQRGDVRYRAREGGGAEFVLVLATATDSDAT</sequence>
<dbReference type="PROSITE" id="PS50109">
    <property type="entry name" value="HIS_KIN"/>
    <property type="match status" value="1"/>
</dbReference>
<dbReference type="InterPro" id="IPR052023">
    <property type="entry name" value="Histidine_kinase_KdpD"/>
</dbReference>
<organism evidence="15 16">
    <name type="scientific">Gemmatimonas groenlandica</name>
    <dbReference type="NCBI Taxonomy" id="2732249"/>
    <lineage>
        <taxon>Bacteria</taxon>
        <taxon>Pseudomonadati</taxon>
        <taxon>Gemmatimonadota</taxon>
        <taxon>Gemmatimonadia</taxon>
        <taxon>Gemmatimonadales</taxon>
        <taxon>Gemmatimonadaceae</taxon>
        <taxon>Gemmatimonas</taxon>
    </lineage>
</organism>
<dbReference type="SUPFAM" id="SSF47384">
    <property type="entry name" value="Homodimeric domain of signal transducing histidine kinase"/>
    <property type="match status" value="1"/>
</dbReference>
<dbReference type="KEGG" id="ggr:HKW67_19025"/>
<evidence type="ECO:0000256" key="6">
    <source>
        <dbReference type="ARBA" id="ARBA00022692"/>
    </source>
</evidence>
<keyword evidence="8" id="KW-0418">Kinase</keyword>
<dbReference type="GO" id="GO:0005524">
    <property type="term" value="F:ATP binding"/>
    <property type="evidence" value="ECO:0007669"/>
    <property type="project" value="UniProtKB-KW"/>
</dbReference>
<dbReference type="Pfam" id="PF13493">
    <property type="entry name" value="DUF4118"/>
    <property type="match status" value="1"/>
</dbReference>
<keyword evidence="6 13" id="KW-0812">Transmembrane</keyword>
<comment type="catalytic activity">
    <reaction evidence="1">
        <text>ATP + protein L-histidine = ADP + protein N-phospho-L-histidine.</text>
        <dbReference type="EC" id="2.7.13.3"/>
    </reaction>
</comment>
<name>A0A6M4IRR4_9BACT</name>
<evidence type="ECO:0000256" key="7">
    <source>
        <dbReference type="ARBA" id="ARBA00022741"/>
    </source>
</evidence>
<feature type="domain" description="Histidine kinase" evidence="14">
    <location>
        <begin position="153"/>
        <end position="363"/>
    </location>
</feature>
<evidence type="ECO:0000256" key="4">
    <source>
        <dbReference type="ARBA" id="ARBA00022553"/>
    </source>
</evidence>
<dbReference type="SMART" id="SM00387">
    <property type="entry name" value="HATPase_c"/>
    <property type="match status" value="1"/>
</dbReference>
<dbReference type="GO" id="GO:0000155">
    <property type="term" value="F:phosphorelay sensor kinase activity"/>
    <property type="evidence" value="ECO:0007669"/>
    <property type="project" value="InterPro"/>
</dbReference>
<evidence type="ECO:0000256" key="12">
    <source>
        <dbReference type="ARBA" id="ARBA00023136"/>
    </source>
</evidence>
<feature type="transmembrane region" description="Helical" evidence="13">
    <location>
        <begin position="86"/>
        <end position="106"/>
    </location>
</feature>
<keyword evidence="11" id="KW-0902">Two-component regulatory system</keyword>
<dbReference type="Proteomes" id="UP000500938">
    <property type="component" value="Chromosome"/>
</dbReference>
<dbReference type="SUPFAM" id="SSF55874">
    <property type="entry name" value="ATPase domain of HSP90 chaperone/DNA topoisomerase II/histidine kinase"/>
    <property type="match status" value="1"/>
</dbReference>
<reference evidence="15 16" key="1">
    <citation type="submission" date="2020-05" db="EMBL/GenBank/DDBJ databases">
        <title>Complete genome sequence of Gemmatimonas greenlandica TET16.</title>
        <authorList>
            <person name="Zeng Y."/>
        </authorList>
    </citation>
    <scope>NUCLEOTIDE SEQUENCE [LARGE SCALE GENOMIC DNA]</scope>
    <source>
        <strain evidence="15 16">TET16</strain>
    </source>
</reference>
<keyword evidence="4" id="KW-0597">Phosphoprotein</keyword>
<dbReference type="Gene3D" id="3.30.565.10">
    <property type="entry name" value="Histidine kinase-like ATPase, C-terminal domain"/>
    <property type="match status" value="1"/>
</dbReference>
<keyword evidence="12 13" id="KW-0472">Membrane</keyword>
<protein>
    <recommendedName>
        <fullName evidence="3">histidine kinase</fullName>
        <ecNumber evidence="3">2.7.13.3</ecNumber>
    </recommendedName>
</protein>
<feature type="transmembrane region" description="Helical" evidence="13">
    <location>
        <begin position="7"/>
        <end position="25"/>
    </location>
</feature>
<evidence type="ECO:0000256" key="10">
    <source>
        <dbReference type="ARBA" id="ARBA00022989"/>
    </source>
</evidence>
<keyword evidence="7" id="KW-0547">Nucleotide-binding</keyword>
<dbReference type="InterPro" id="IPR025201">
    <property type="entry name" value="KdpD_TM"/>
</dbReference>
<dbReference type="Gene3D" id="1.20.120.620">
    <property type="entry name" value="Backbone structure of the membrane domain of e. Coli histidine kinase receptor kdpd"/>
    <property type="match status" value="1"/>
</dbReference>
<evidence type="ECO:0000259" key="14">
    <source>
        <dbReference type="PROSITE" id="PS50109"/>
    </source>
</evidence>
<dbReference type="AlphaFoldDB" id="A0A6M4IRR4"/>
<dbReference type="GO" id="GO:0005886">
    <property type="term" value="C:plasma membrane"/>
    <property type="evidence" value="ECO:0007669"/>
    <property type="project" value="TreeGrafter"/>
</dbReference>
<keyword evidence="9" id="KW-0067">ATP-binding</keyword>
<accession>A0A6M4IRR4</accession>
<dbReference type="Pfam" id="PF02518">
    <property type="entry name" value="HATPase_c"/>
    <property type="match status" value="1"/>
</dbReference>
<evidence type="ECO:0000256" key="3">
    <source>
        <dbReference type="ARBA" id="ARBA00012438"/>
    </source>
</evidence>
<dbReference type="InterPro" id="IPR005467">
    <property type="entry name" value="His_kinase_dom"/>
</dbReference>
<dbReference type="InterPro" id="IPR036097">
    <property type="entry name" value="HisK_dim/P_sf"/>
</dbReference>
<evidence type="ECO:0000313" key="16">
    <source>
        <dbReference type="Proteomes" id="UP000500938"/>
    </source>
</evidence>
<dbReference type="InterPro" id="IPR003594">
    <property type="entry name" value="HATPase_dom"/>
</dbReference>
<evidence type="ECO:0000256" key="2">
    <source>
        <dbReference type="ARBA" id="ARBA00004141"/>
    </source>
</evidence>
<keyword evidence="10 13" id="KW-1133">Transmembrane helix</keyword>
<dbReference type="EC" id="2.7.13.3" evidence="3"/>
<comment type="subcellular location">
    <subcellularLocation>
        <location evidence="2">Membrane</location>
        <topology evidence="2">Multi-pass membrane protein</topology>
    </subcellularLocation>
</comment>
<dbReference type="InterPro" id="IPR038318">
    <property type="entry name" value="KdpD_sf"/>
</dbReference>
<evidence type="ECO:0000256" key="9">
    <source>
        <dbReference type="ARBA" id="ARBA00022840"/>
    </source>
</evidence>
<dbReference type="PANTHER" id="PTHR45569:SF1">
    <property type="entry name" value="SENSOR PROTEIN KDPD"/>
    <property type="match status" value="1"/>
</dbReference>
<dbReference type="RefSeq" id="WP_171226888.1">
    <property type="nucleotide sequence ID" value="NZ_CP053085.1"/>
</dbReference>
<evidence type="ECO:0000256" key="13">
    <source>
        <dbReference type="SAM" id="Phobius"/>
    </source>
</evidence>
<evidence type="ECO:0000256" key="8">
    <source>
        <dbReference type="ARBA" id="ARBA00022777"/>
    </source>
</evidence>
<dbReference type="CDD" id="cd00082">
    <property type="entry name" value="HisKA"/>
    <property type="match status" value="1"/>
</dbReference>
<dbReference type="InterPro" id="IPR003661">
    <property type="entry name" value="HisK_dim/P_dom"/>
</dbReference>
<evidence type="ECO:0000256" key="5">
    <source>
        <dbReference type="ARBA" id="ARBA00022679"/>
    </source>
</evidence>
<gene>
    <name evidence="15" type="ORF">HKW67_19025</name>
</gene>